<evidence type="ECO:0000259" key="8">
    <source>
        <dbReference type="Pfam" id="PF09115"/>
    </source>
</evidence>
<dbReference type="EC" id="2.7.7.7" evidence="1"/>
<evidence type="ECO:0000256" key="6">
    <source>
        <dbReference type="ARBA" id="ARBA00022932"/>
    </source>
</evidence>
<reference evidence="9 10" key="1">
    <citation type="submission" date="2016-10" db="EMBL/GenBank/DDBJ databases">
        <authorList>
            <person name="de Groot N.N."/>
        </authorList>
    </citation>
    <scope>NUCLEOTIDE SEQUENCE [LARGE SCALE GENOMIC DNA]</scope>
    <source>
        <strain evidence="9 10">DSM 12992</strain>
    </source>
</reference>
<dbReference type="Pfam" id="PF09115">
    <property type="entry name" value="DNApol3-delta_C"/>
    <property type="match status" value="1"/>
</dbReference>
<dbReference type="EMBL" id="FOMG01000010">
    <property type="protein sequence ID" value="SFC80263.1"/>
    <property type="molecule type" value="Genomic_DNA"/>
</dbReference>
<evidence type="ECO:0000256" key="4">
    <source>
        <dbReference type="ARBA" id="ARBA00022695"/>
    </source>
</evidence>
<dbReference type="GO" id="GO:0003677">
    <property type="term" value="F:DNA binding"/>
    <property type="evidence" value="ECO:0007669"/>
    <property type="project" value="InterPro"/>
</dbReference>
<dbReference type="InterPro" id="IPR050238">
    <property type="entry name" value="DNA_Rep/Repair_Clamp_Loader"/>
</dbReference>
<keyword evidence="5" id="KW-0235">DNA replication</keyword>
<evidence type="ECO:0000256" key="5">
    <source>
        <dbReference type="ARBA" id="ARBA00022705"/>
    </source>
</evidence>
<dbReference type="GO" id="GO:0006261">
    <property type="term" value="P:DNA-templated DNA replication"/>
    <property type="evidence" value="ECO:0007669"/>
    <property type="project" value="TreeGrafter"/>
</dbReference>
<keyword evidence="6" id="KW-0239">DNA-directed DNA polymerase</keyword>
<evidence type="ECO:0000256" key="3">
    <source>
        <dbReference type="ARBA" id="ARBA00022679"/>
    </source>
</evidence>
<accession>A0A1I1MC99</accession>
<name>A0A1I1MC99_9CLOT</name>
<keyword evidence="10" id="KW-1185">Reference proteome</keyword>
<dbReference type="Pfam" id="PF13177">
    <property type="entry name" value="DNA_pol3_delta2"/>
    <property type="match status" value="1"/>
</dbReference>
<evidence type="ECO:0000313" key="10">
    <source>
        <dbReference type="Proteomes" id="UP000199263"/>
    </source>
</evidence>
<protein>
    <recommendedName>
        <fullName evidence="2">DNA polymerase III subunit delta'</fullName>
        <ecNumber evidence="1">2.7.7.7</ecNumber>
    </recommendedName>
</protein>
<dbReference type="Proteomes" id="UP000199263">
    <property type="component" value="Unassembled WGS sequence"/>
</dbReference>
<feature type="domain" description="DNA polymerase III delta subunit C-terminal" evidence="8">
    <location>
        <begin position="222"/>
        <end position="306"/>
    </location>
</feature>
<dbReference type="RefSeq" id="WP_090090729.1">
    <property type="nucleotide sequence ID" value="NZ_FOMG01000010.1"/>
</dbReference>
<dbReference type="AlphaFoldDB" id="A0A1I1MC99"/>
<dbReference type="NCBIfam" id="NF004047">
    <property type="entry name" value="PRK05564.1"/>
    <property type="match status" value="1"/>
</dbReference>
<organism evidence="9 10">
    <name type="scientific">Clostridium uliginosum</name>
    <dbReference type="NCBI Taxonomy" id="119641"/>
    <lineage>
        <taxon>Bacteria</taxon>
        <taxon>Bacillati</taxon>
        <taxon>Bacillota</taxon>
        <taxon>Clostridia</taxon>
        <taxon>Eubacteriales</taxon>
        <taxon>Clostridiaceae</taxon>
        <taxon>Clostridium</taxon>
    </lineage>
</organism>
<dbReference type="OrthoDB" id="9810148at2"/>
<evidence type="ECO:0000256" key="7">
    <source>
        <dbReference type="ARBA" id="ARBA00049244"/>
    </source>
</evidence>
<dbReference type="PANTHER" id="PTHR11669:SF8">
    <property type="entry name" value="DNA POLYMERASE III SUBUNIT DELTA"/>
    <property type="match status" value="1"/>
</dbReference>
<dbReference type="InterPro" id="IPR027417">
    <property type="entry name" value="P-loop_NTPase"/>
</dbReference>
<evidence type="ECO:0000313" key="9">
    <source>
        <dbReference type="EMBL" id="SFC80263.1"/>
    </source>
</evidence>
<gene>
    <name evidence="9" type="ORF">SAMN05421842_11010</name>
</gene>
<dbReference type="STRING" id="119641.SAMN05421842_11010"/>
<dbReference type="GO" id="GO:0009360">
    <property type="term" value="C:DNA polymerase III complex"/>
    <property type="evidence" value="ECO:0007669"/>
    <property type="project" value="InterPro"/>
</dbReference>
<evidence type="ECO:0000256" key="2">
    <source>
        <dbReference type="ARBA" id="ARBA00014363"/>
    </source>
</evidence>
<keyword evidence="4" id="KW-0548">Nucleotidyltransferase</keyword>
<keyword evidence="3" id="KW-0808">Transferase</keyword>
<dbReference type="InterPro" id="IPR015199">
    <property type="entry name" value="DNA_pol_III_delta_C"/>
</dbReference>
<proteinExistence type="predicted"/>
<dbReference type="Gene3D" id="3.40.50.300">
    <property type="entry name" value="P-loop containing nucleotide triphosphate hydrolases"/>
    <property type="match status" value="1"/>
</dbReference>
<dbReference type="PANTHER" id="PTHR11669">
    <property type="entry name" value="REPLICATION FACTOR C / DNA POLYMERASE III GAMMA-TAU SUBUNIT"/>
    <property type="match status" value="1"/>
</dbReference>
<sequence>MREIIGHKKIINGFNKRKINDAFSHANLIIGDDGIGKDIVAKCLAKDILDVKGDREYVDIINYYPSSNSFGVDEIRNIIEEVSKKPYEGDKKVLILHKCDKFTIQAQNALLKTIEEPPIGVFLILLSESLELILDTIKSRCQLYRLTPLSKEEILIYIEYKYPNLNIENKKAALAYSAGIPGRVDKFIKNDKLRNLRDLIMELLKDIVNKKENFVLKYKQSLNFSKENQEDLLNILISYIRDIMFLKELNTNDLIVNFDQLEGLKDISLGMSYKKLNCMLEYIKEARVNLNSNTNYSMTITVLLMGFAEV</sequence>
<dbReference type="SUPFAM" id="SSF52540">
    <property type="entry name" value="P-loop containing nucleoside triphosphate hydrolases"/>
    <property type="match status" value="1"/>
</dbReference>
<comment type="catalytic activity">
    <reaction evidence="7">
        <text>DNA(n) + a 2'-deoxyribonucleoside 5'-triphosphate = DNA(n+1) + diphosphate</text>
        <dbReference type="Rhea" id="RHEA:22508"/>
        <dbReference type="Rhea" id="RHEA-COMP:17339"/>
        <dbReference type="Rhea" id="RHEA-COMP:17340"/>
        <dbReference type="ChEBI" id="CHEBI:33019"/>
        <dbReference type="ChEBI" id="CHEBI:61560"/>
        <dbReference type="ChEBI" id="CHEBI:173112"/>
        <dbReference type="EC" id="2.7.7.7"/>
    </reaction>
</comment>
<dbReference type="Gene3D" id="1.20.272.10">
    <property type="match status" value="1"/>
</dbReference>
<dbReference type="GO" id="GO:0003887">
    <property type="term" value="F:DNA-directed DNA polymerase activity"/>
    <property type="evidence" value="ECO:0007669"/>
    <property type="project" value="UniProtKB-KW"/>
</dbReference>
<evidence type="ECO:0000256" key="1">
    <source>
        <dbReference type="ARBA" id="ARBA00012417"/>
    </source>
</evidence>